<dbReference type="Gene3D" id="2.170.130.10">
    <property type="entry name" value="TonB-dependent receptor, plug domain"/>
    <property type="match status" value="1"/>
</dbReference>
<evidence type="ECO:0000256" key="4">
    <source>
        <dbReference type="ARBA" id="ARBA00022692"/>
    </source>
</evidence>
<keyword evidence="9 10" id="KW-0998">Cell outer membrane</keyword>
<dbReference type="PANTHER" id="PTHR30069">
    <property type="entry name" value="TONB-DEPENDENT OUTER MEMBRANE RECEPTOR"/>
    <property type="match status" value="1"/>
</dbReference>
<keyword evidence="7 10" id="KW-0472">Membrane</keyword>
<dbReference type="InterPro" id="IPR012910">
    <property type="entry name" value="Plug_dom"/>
</dbReference>
<name>A0A1M5HL82_SALEC</name>
<dbReference type="InterPro" id="IPR039426">
    <property type="entry name" value="TonB-dep_rcpt-like"/>
</dbReference>
<evidence type="ECO:0000256" key="9">
    <source>
        <dbReference type="ARBA" id="ARBA00023237"/>
    </source>
</evidence>
<feature type="chain" id="PRO_5012070238" evidence="12">
    <location>
        <begin position="24"/>
        <end position="789"/>
    </location>
</feature>
<reference evidence="16" key="1">
    <citation type="submission" date="2016-11" db="EMBL/GenBank/DDBJ databases">
        <authorList>
            <person name="Varghese N."/>
            <person name="Submissions S."/>
        </authorList>
    </citation>
    <scope>NUCLEOTIDE SEQUENCE [LARGE SCALE GENOMIC DNA]</scope>
    <source>
        <strain evidence="16">DSM 24579</strain>
    </source>
</reference>
<feature type="domain" description="TonB-dependent receptor-like beta-barrel" evidence="13">
    <location>
        <begin position="312"/>
        <end position="763"/>
    </location>
</feature>
<keyword evidence="2 10" id="KW-0813">Transport</keyword>
<dbReference type="OrthoDB" id="9812892at2"/>
<dbReference type="PROSITE" id="PS52016">
    <property type="entry name" value="TONB_DEPENDENT_REC_3"/>
    <property type="match status" value="1"/>
</dbReference>
<keyword evidence="16" id="KW-1185">Reference proteome</keyword>
<dbReference type="GO" id="GO:0015344">
    <property type="term" value="F:siderophore uptake transmembrane transporter activity"/>
    <property type="evidence" value="ECO:0007669"/>
    <property type="project" value="TreeGrafter"/>
</dbReference>
<organism evidence="15 16">
    <name type="scientific">Salegentibacter echinorum</name>
    <dbReference type="NCBI Taxonomy" id="1073325"/>
    <lineage>
        <taxon>Bacteria</taxon>
        <taxon>Pseudomonadati</taxon>
        <taxon>Bacteroidota</taxon>
        <taxon>Flavobacteriia</taxon>
        <taxon>Flavobacteriales</taxon>
        <taxon>Flavobacteriaceae</taxon>
        <taxon>Salegentibacter</taxon>
    </lineage>
</organism>
<evidence type="ECO:0000256" key="10">
    <source>
        <dbReference type="PROSITE-ProRule" id="PRU01360"/>
    </source>
</evidence>
<dbReference type="Gene3D" id="2.40.170.20">
    <property type="entry name" value="TonB-dependent receptor, beta-barrel domain"/>
    <property type="match status" value="1"/>
</dbReference>
<comment type="similarity">
    <text evidence="10 11">Belongs to the TonB-dependent receptor family.</text>
</comment>
<dbReference type="Proteomes" id="UP000183945">
    <property type="component" value="Unassembled WGS sequence"/>
</dbReference>
<evidence type="ECO:0000256" key="7">
    <source>
        <dbReference type="ARBA" id="ARBA00023136"/>
    </source>
</evidence>
<dbReference type="Pfam" id="PF00593">
    <property type="entry name" value="TonB_dep_Rec_b-barrel"/>
    <property type="match status" value="1"/>
</dbReference>
<dbReference type="InterPro" id="IPR008969">
    <property type="entry name" value="CarboxyPept-like_regulatory"/>
</dbReference>
<feature type="domain" description="TonB-dependent receptor plug" evidence="14">
    <location>
        <begin position="125"/>
        <end position="226"/>
    </location>
</feature>
<dbReference type="SUPFAM" id="SSF56935">
    <property type="entry name" value="Porins"/>
    <property type="match status" value="1"/>
</dbReference>
<dbReference type="GO" id="GO:0009279">
    <property type="term" value="C:cell outer membrane"/>
    <property type="evidence" value="ECO:0007669"/>
    <property type="project" value="UniProtKB-SubCell"/>
</dbReference>
<evidence type="ECO:0000256" key="8">
    <source>
        <dbReference type="ARBA" id="ARBA00023170"/>
    </source>
</evidence>
<keyword evidence="3 10" id="KW-1134">Transmembrane beta strand</keyword>
<proteinExistence type="inferred from homology"/>
<evidence type="ECO:0000313" key="16">
    <source>
        <dbReference type="Proteomes" id="UP000183945"/>
    </source>
</evidence>
<gene>
    <name evidence="15" type="ORF">SAMN05444483_105197</name>
</gene>
<evidence type="ECO:0000256" key="11">
    <source>
        <dbReference type="RuleBase" id="RU003357"/>
    </source>
</evidence>
<accession>A0A1M5HL82</accession>
<dbReference type="EMBL" id="FQVT01000005">
    <property type="protein sequence ID" value="SHG16680.1"/>
    <property type="molecule type" value="Genomic_DNA"/>
</dbReference>
<dbReference type="InterPro" id="IPR037066">
    <property type="entry name" value="Plug_dom_sf"/>
</dbReference>
<dbReference type="RefSeq" id="WP_072879491.1">
    <property type="nucleotide sequence ID" value="NZ_FQVT01000005.1"/>
</dbReference>
<protein>
    <submittedName>
        <fullName evidence="15">Outer membrane receptor proteins, mostly Fe transport</fullName>
    </submittedName>
</protein>
<dbReference type="STRING" id="1073325.SAMN05444483_105197"/>
<evidence type="ECO:0000256" key="1">
    <source>
        <dbReference type="ARBA" id="ARBA00004571"/>
    </source>
</evidence>
<evidence type="ECO:0000259" key="14">
    <source>
        <dbReference type="Pfam" id="PF07715"/>
    </source>
</evidence>
<evidence type="ECO:0000256" key="12">
    <source>
        <dbReference type="SAM" id="SignalP"/>
    </source>
</evidence>
<evidence type="ECO:0000259" key="13">
    <source>
        <dbReference type="Pfam" id="PF00593"/>
    </source>
</evidence>
<keyword evidence="4 10" id="KW-0812">Transmembrane</keyword>
<dbReference type="InterPro" id="IPR000531">
    <property type="entry name" value="Beta-barrel_TonB"/>
</dbReference>
<feature type="signal peptide" evidence="12">
    <location>
        <begin position="1"/>
        <end position="23"/>
    </location>
</feature>
<keyword evidence="8 15" id="KW-0675">Receptor</keyword>
<evidence type="ECO:0000256" key="3">
    <source>
        <dbReference type="ARBA" id="ARBA00022452"/>
    </source>
</evidence>
<dbReference type="AlphaFoldDB" id="A0A1M5HL82"/>
<dbReference type="SUPFAM" id="SSF49464">
    <property type="entry name" value="Carboxypeptidase regulatory domain-like"/>
    <property type="match status" value="1"/>
</dbReference>
<dbReference type="GO" id="GO:0044718">
    <property type="term" value="P:siderophore transmembrane transport"/>
    <property type="evidence" value="ECO:0007669"/>
    <property type="project" value="TreeGrafter"/>
</dbReference>
<sequence length="789" mass="89644">MQYRKLLVILGLLCFRISIFAQASNEISGVVKDQNGNPVFGATVIVKDYNTGAVTNEAGHFLIKGDFRGQLELETSFLGYKTKNTSLDLEAENHTGFTIQLEELATNLETVNISAKSKIQQIEALAYNIDVIDAKKLHNTTLDIGHALDRVSGIRIREDGGVGSRMNLSMNGFRGNQVKIFIDGIPMENFGSSFQLNNIPINLAERIEVYKGVVPVGLGADALGGAVNIVTNTYDKNHLDVSYSYGSFNTHRSNLNAVFVNKSGFTVQLNAFQNYSDNDYKVNVDVADLQTGEYFPNEEVKRFNDEYHNETFIGNIGVVNKPYADRLLFGITLGQNYREIQTGARQVSVYGERHTRGNTIMPSFKYQKKNLLVEGLDVNLNANYNLGKEKIIDTVHRRYNWFGSYVDYDGPGGERTYTHAEFQNNNGVVTASFDYKINEEHAISLSNVLNTFDRERKNLLNTENDLYEQPQKSNKNVLGLGYKFDKEDWSITGFVKNYNQVNIFEEAYNPTGNYGDVAYRHKKDRFNDFGYGFAETYFLTEDLQVKASFEKSYRLPEPNELYGDGGILFEGNTSLKPESSYNYNLGASYWFNFNNLHQINLSANGFYRDSRDFIRPILNQNQVLQVMDNLADVTNLGVETEVRYSFKDKLSAGANLTYQNLRNNTKYVGGQTSESVVYRDRIPNIPYFYGNADASYNFKSPLNKSHPVSVGYNLLYVHAFYLYWPSLGNTKLDVPEQVSHDMNITYNFGEESNFQLTVECRNIFDKKLYDNFSLQKPGRSFTGKIRYSF</sequence>
<keyword evidence="5 12" id="KW-0732">Signal</keyword>
<evidence type="ECO:0000256" key="5">
    <source>
        <dbReference type="ARBA" id="ARBA00022729"/>
    </source>
</evidence>
<dbReference type="InterPro" id="IPR036942">
    <property type="entry name" value="Beta-barrel_TonB_sf"/>
</dbReference>
<evidence type="ECO:0000256" key="6">
    <source>
        <dbReference type="ARBA" id="ARBA00023077"/>
    </source>
</evidence>
<dbReference type="Pfam" id="PF13715">
    <property type="entry name" value="CarbopepD_reg_2"/>
    <property type="match status" value="1"/>
</dbReference>
<comment type="subcellular location">
    <subcellularLocation>
        <location evidence="1 10">Cell outer membrane</location>
        <topology evidence="1 10">Multi-pass membrane protein</topology>
    </subcellularLocation>
</comment>
<dbReference type="PANTHER" id="PTHR30069:SF29">
    <property type="entry name" value="HEMOGLOBIN AND HEMOGLOBIN-HAPTOGLOBIN-BINDING PROTEIN 1-RELATED"/>
    <property type="match status" value="1"/>
</dbReference>
<dbReference type="Pfam" id="PF07715">
    <property type="entry name" value="Plug"/>
    <property type="match status" value="1"/>
</dbReference>
<dbReference type="Gene3D" id="2.60.40.1120">
    <property type="entry name" value="Carboxypeptidase-like, regulatory domain"/>
    <property type="match status" value="1"/>
</dbReference>
<keyword evidence="6 11" id="KW-0798">TonB box</keyword>
<evidence type="ECO:0000256" key="2">
    <source>
        <dbReference type="ARBA" id="ARBA00022448"/>
    </source>
</evidence>
<evidence type="ECO:0000313" key="15">
    <source>
        <dbReference type="EMBL" id="SHG16680.1"/>
    </source>
</evidence>